<dbReference type="AlphaFoldDB" id="A0A9X1UG73"/>
<name>A0A9X1UG73_9BURK</name>
<keyword evidence="3" id="KW-1185">Reference proteome</keyword>
<dbReference type="Proteomes" id="UP001139308">
    <property type="component" value="Unassembled WGS sequence"/>
</dbReference>
<sequence>MNSRFTASPFFFSLKTYLAAILALGIAFWQDLQFPYWAMMCVYILAQSQSGMLRMKGMQMVSGSLIGGAIGVAVSILFATSLTAVMVGLTLALMAGMYLANRHRRSDFYVFLLSGVTCLLVAMPGLATPDEAFTRAIDRIEDVMVGVCSLIFVDTLLFPRDGLANASALTRKWLDGMRQVAVGVLRGQPIDHQLPARVVQETLQLTPLGDGMGYEGSSYGWQRGSALLSLVTRGIRIVPVLSSIGDFDRRFGATAAHPDDIGTRELLAQWIEAGCADDARSATLRQRLRPPAAIDPRDRAAAVRLCYRRYLRGIYAGYRLMHRALAQIGQPAPGHVQVPPGARMAPSTFAQVDRAFALRGALCVGLHMALFGALWNATGWDATMAFGMLLSAIFISVATLTSAPLLLMKAIAKITGIGMAIVAFYVVVVLPAVDSFFMLALVLLPALFLLGFQILKLGGVLFAILPMAMLRIGSDGAGATFDTLLGSVIAMYLGIAVAAIANILIPLPSAAASVRWLVKSSVRDMTQTGDRHGADTRRHAWRTLDRFMVIQTRKPASQETQPDDPGMQTLRVLRIGAGLGMLRRWGGTKAERRTIVNATAHTLREYLASRVRTNGPDAVPLPSALEAAFSDAACAAAANAQALRALVEMRVALDAFNRPFNRSLDPPLDRPFVEESRS</sequence>
<dbReference type="EMBL" id="JAKLJA010000014">
    <property type="protein sequence ID" value="MCG5075339.1"/>
    <property type="molecule type" value="Genomic_DNA"/>
</dbReference>
<organism evidence="2 3">
    <name type="scientific">Paraburkholderia tagetis</name>
    <dbReference type="NCBI Taxonomy" id="2913261"/>
    <lineage>
        <taxon>Bacteria</taxon>
        <taxon>Pseudomonadati</taxon>
        <taxon>Pseudomonadota</taxon>
        <taxon>Betaproteobacteria</taxon>
        <taxon>Burkholderiales</taxon>
        <taxon>Burkholderiaceae</taxon>
        <taxon>Paraburkholderia</taxon>
    </lineage>
</organism>
<feature type="transmembrane region" description="Helical" evidence="1">
    <location>
        <begin position="108"/>
        <end position="127"/>
    </location>
</feature>
<feature type="transmembrane region" description="Helical" evidence="1">
    <location>
        <begin position="12"/>
        <end position="30"/>
    </location>
</feature>
<feature type="transmembrane region" description="Helical" evidence="1">
    <location>
        <begin position="439"/>
        <end position="464"/>
    </location>
</feature>
<protein>
    <submittedName>
        <fullName evidence="2">FUSC family protein</fullName>
    </submittedName>
</protein>
<dbReference type="GO" id="GO:0005886">
    <property type="term" value="C:plasma membrane"/>
    <property type="evidence" value="ECO:0007669"/>
    <property type="project" value="InterPro"/>
</dbReference>
<proteinExistence type="predicted"/>
<reference evidence="2" key="1">
    <citation type="submission" date="2022-01" db="EMBL/GenBank/DDBJ databases">
        <title>Genome sequence and assembly of Parabukholderia sp. RG36.</title>
        <authorList>
            <person name="Chhetri G."/>
        </authorList>
    </citation>
    <scope>NUCLEOTIDE SEQUENCE</scope>
    <source>
        <strain evidence="2">RG36</strain>
    </source>
</reference>
<dbReference type="RefSeq" id="WP_238465187.1">
    <property type="nucleotide sequence ID" value="NZ_JAKLJA010000014.1"/>
</dbReference>
<feature type="transmembrane region" description="Helical" evidence="1">
    <location>
        <begin position="356"/>
        <end position="378"/>
    </location>
</feature>
<evidence type="ECO:0000256" key="1">
    <source>
        <dbReference type="SAM" id="Phobius"/>
    </source>
</evidence>
<evidence type="ECO:0000313" key="3">
    <source>
        <dbReference type="Proteomes" id="UP001139308"/>
    </source>
</evidence>
<feature type="transmembrane region" description="Helical" evidence="1">
    <location>
        <begin position="414"/>
        <end position="433"/>
    </location>
</feature>
<keyword evidence="1" id="KW-1133">Transmembrane helix</keyword>
<feature type="transmembrane region" description="Helical" evidence="1">
    <location>
        <begin position="484"/>
        <end position="505"/>
    </location>
</feature>
<dbReference type="InterPro" id="IPR006726">
    <property type="entry name" value="PHBA_efflux_AaeB/fusaric-R"/>
</dbReference>
<keyword evidence="1" id="KW-0472">Membrane</keyword>
<feature type="transmembrane region" description="Helical" evidence="1">
    <location>
        <begin position="384"/>
        <end position="407"/>
    </location>
</feature>
<keyword evidence="1" id="KW-0812">Transmembrane</keyword>
<accession>A0A9X1UG73</accession>
<dbReference type="GO" id="GO:0022857">
    <property type="term" value="F:transmembrane transporter activity"/>
    <property type="evidence" value="ECO:0007669"/>
    <property type="project" value="InterPro"/>
</dbReference>
<comment type="caution">
    <text evidence="2">The sequence shown here is derived from an EMBL/GenBank/DDBJ whole genome shotgun (WGS) entry which is preliminary data.</text>
</comment>
<dbReference type="Pfam" id="PF04632">
    <property type="entry name" value="FUSC"/>
    <property type="match status" value="1"/>
</dbReference>
<gene>
    <name evidence="2" type="ORF">L5014_18530</name>
</gene>
<evidence type="ECO:0000313" key="2">
    <source>
        <dbReference type="EMBL" id="MCG5075339.1"/>
    </source>
</evidence>
<feature type="transmembrane region" description="Helical" evidence="1">
    <location>
        <begin position="65"/>
        <end position="96"/>
    </location>
</feature>